<protein>
    <submittedName>
        <fullName evidence="2">Uncharacterized protein</fullName>
    </submittedName>
</protein>
<feature type="compositionally biased region" description="Acidic residues" evidence="1">
    <location>
        <begin position="11"/>
        <end position="49"/>
    </location>
</feature>
<proteinExistence type="predicted"/>
<dbReference type="InterPro" id="IPR003428">
    <property type="entry name" value="MAM33"/>
</dbReference>
<evidence type="ECO:0000313" key="3">
    <source>
        <dbReference type="EMBL" id="CAF1632548.1"/>
    </source>
</evidence>
<accession>A0A815Q7R9</accession>
<evidence type="ECO:0000313" key="2">
    <source>
        <dbReference type="EMBL" id="CAF1458444.1"/>
    </source>
</evidence>
<comment type="caution">
    <text evidence="2">The sequence shown here is derived from an EMBL/GenBank/DDBJ whole genome shotgun (WGS) entry which is preliminary data.</text>
</comment>
<dbReference type="Pfam" id="PF02330">
    <property type="entry name" value="MAM33"/>
    <property type="match status" value="1"/>
</dbReference>
<organism evidence="2 5">
    <name type="scientific">Adineta steineri</name>
    <dbReference type="NCBI Taxonomy" id="433720"/>
    <lineage>
        <taxon>Eukaryota</taxon>
        <taxon>Metazoa</taxon>
        <taxon>Spiralia</taxon>
        <taxon>Gnathifera</taxon>
        <taxon>Rotifera</taxon>
        <taxon>Eurotatoria</taxon>
        <taxon>Bdelloidea</taxon>
        <taxon>Adinetida</taxon>
        <taxon>Adinetidae</taxon>
        <taxon>Adineta</taxon>
    </lineage>
</organism>
<feature type="region of interest" description="Disordered" evidence="1">
    <location>
        <begin position="1"/>
        <end position="51"/>
    </location>
</feature>
<evidence type="ECO:0000256" key="1">
    <source>
        <dbReference type="SAM" id="MobiDB-lite"/>
    </source>
</evidence>
<dbReference type="Proteomes" id="UP000663832">
    <property type="component" value="Unassembled WGS sequence"/>
</dbReference>
<evidence type="ECO:0000313" key="5">
    <source>
        <dbReference type="Proteomes" id="UP000663877"/>
    </source>
</evidence>
<dbReference type="AlphaFoldDB" id="A0A815Q7R9"/>
<name>A0A815Q7R9_9BILA</name>
<evidence type="ECO:0000313" key="4">
    <source>
        <dbReference type="Proteomes" id="UP000663832"/>
    </source>
</evidence>
<gene>
    <name evidence="2" type="ORF">BJG266_LOCUS40844</name>
    <name evidence="3" type="ORF">QVE165_LOCUS57720</name>
</gene>
<dbReference type="EMBL" id="CAJNOM010002434">
    <property type="protein sequence ID" value="CAF1632548.1"/>
    <property type="molecule type" value="Genomic_DNA"/>
</dbReference>
<sequence length="104" mass="11937">MSKLKTGVIPDIDDDDTEDEDDEEGEDDKEGEDDTKDEDSTEDENDQEDEIVKMKITLSKKEKDQGTILMWLAEIDERFLKCKPVENLRIKFDGEHAESDSAQP</sequence>
<dbReference type="EMBL" id="CAJNOI010002110">
    <property type="protein sequence ID" value="CAF1458444.1"/>
    <property type="molecule type" value="Genomic_DNA"/>
</dbReference>
<keyword evidence="4" id="KW-1185">Reference proteome</keyword>
<reference evidence="2" key="1">
    <citation type="submission" date="2021-02" db="EMBL/GenBank/DDBJ databases">
        <authorList>
            <person name="Nowell W R."/>
        </authorList>
    </citation>
    <scope>NUCLEOTIDE SEQUENCE</scope>
</reference>
<dbReference type="Proteomes" id="UP000663877">
    <property type="component" value="Unassembled WGS sequence"/>
</dbReference>
<dbReference type="GO" id="GO:0005759">
    <property type="term" value="C:mitochondrial matrix"/>
    <property type="evidence" value="ECO:0007669"/>
    <property type="project" value="InterPro"/>
</dbReference>